<evidence type="ECO:0000313" key="3">
    <source>
        <dbReference type="WBParaSite" id="PSU_v2.g1745.t1"/>
    </source>
</evidence>
<feature type="compositionally biased region" description="Acidic residues" evidence="1">
    <location>
        <begin position="32"/>
        <end position="41"/>
    </location>
</feature>
<sequence>MSDFASDMEDMESGFLPSMEESIRYGGPMAANDDDEEEDDEDKRRNAERERKKAEVRKRLEEAGRMKKAKKGFLTPERKKKLRVRKVIY</sequence>
<evidence type="ECO:0000313" key="2">
    <source>
        <dbReference type="Proteomes" id="UP000887577"/>
    </source>
</evidence>
<evidence type="ECO:0000256" key="1">
    <source>
        <dbReference type="SAM" id="MobiDB-lite"/>
    </source>
</evidence>
<proteinExistence type="predicted"/>
<protein>
    <submittedName>
        <fullName evidence="3">Uncharacterized protein</fullName>
    </submittedName>
</protein>
<dbReference type="Proteomes" id="UP000887577">
    <property type="component" value="Unplaced"/>
</dbReference>
<feature type="compositionally biased region" description="Basic and acidic residues" evidence="1">
    <location>
        <begin position="42"/>
        <end position="57"/>
    </location>
</feature>
<organism evidence="2 3">
    <name type="scientific">Panagrolaimus superbus</name>
    <dbReference type="NCBI Taxonomy" id="310955"/>
    <lineage>
        <taxon>Eukaryota</taxon>
        <taxon>Metazoa</taxon>
        <taxon>Ecdysozoa</taxon>
        <taxon>Nematoda</taxon>
        <taxon>Chromadorea</taxon>
        <taxon>Rhabditida</taxon>
        <taxon>Tylenchina</taxon>
        <taxon>Panagrolaimomorpha</taxon>
        <taxon>Panagrolaimoidea</taxon>
        <taxon>Panagrolaimidae</taxon>
        <taxon>Panagrolaimus</taxon>
    </lineage>
</organism>
<feature type="region of interest" description="Disordered" evidence="1">
    <location>
        <begin position="1"/>
        <end position="57"/>
    </location>
</feature>
<dbReference type="WBParaSite" id="PSU_v2.g1745.t1">
    <property type="protein sequence ID" value="PSU_v2.g1745.t1"/>
    <property type="gene ID" value="PSU_v2.g1745"/>
</dbReference>
<dbReference type="AlphaFoldDB" id="A0A914YFB4"/>
<reference evidence="3" key="1">
    <citation type="submission" date="2022-11" db="UniProtKB">
        <authorList>
            <consortium name="WormBaseParasite"/>
        </authorList>
    </citation>
    <scope>IDENTIFICATION</scope>
</reference>
<name>A0A914YFB4_9BILA</name>
<accession>A0A914YFB4</accession>
<feature type="compositionally biased region" description="Acidic residues" evidence="1">
    <location>
        <begin position="1"/>
        <end position="12"/>
    </location>
</feature>
<keyword evidence="2" id="KW-1185">Reference proteome</keyword>